<keyword evidence="3" id="KW-1185">Reference proteome</keyword>
<proteinExistence type="predicted"/>
<evidence type="ECO:0000313" key="2">
    <source>
        <dbReference type="EnsemblMetazoa" id="GAUT024078-PA"/>
    </source>
</evidence>
<sequence length="103" mass="11770">MLLCNLIAFYRLILSTDRLSSRENIHNNISYYIKYNQCLLTNISLLSIIGTKTNEVVPDEYPSDDLIEVKIKYYSLLATVAEAFSPLPNSLLPNLTICYTFIT</sequence>
<reference evidence="2" key="1">
    <citation type="submission" date="2020-05" db="UniProtKB">
        <authorList>
            <consortium name="EnsemblMetazoa"/>
        </authorList>
    </citation>
    <scope>IDENTIFICATION</scope>
    <source>
        <strain evidence="2">TTRI</strain>
    </source>
</reference>
<dbReference type="VEuPathDB" id="VectorBase:GAUT024078"/>
<evidence type="ECO:0000256" key="1">
    <source>
        <dbReference type="SAM" id="SignalP"/>
    </source>
</evidence>
<protein>
    <submittedName>
        <fullName evidence="2">Uncharacterized protein</fullName>
    </submittedName>
</protein>
<dbReference type="EnsemblMetazoa" id="GAUT024078-RA">
    <property type="protein sequence ID" value="GAUT024078-PA"/>
    <property type="gene ID" value="GAUT024078"/>
</dbReference>
<accession>A0A1A9V314</accession>
<evidence type="ECO:0000313" key="3">
    <source>
        <dbReference type="Proteomes" id="UP000078200"/>
    </source>
</evidence>
<name>A0A1A9V314_GLOAU</name>
<keyword evidence="1" id="KW-0732">Signal</keyword>
<feature type="signal peptide" evidence="1">
    <location>
        <begin position="1"/>
        <end position="15"/>
    </location>
</feature>
<dbReference type="AlphaFoldDB" id="A0A1A9V314"/>
<dbReference type="Proteomes" id="UP000078200">
    <property type="component" value="Unassembled WGS sequence"/>
</dbReference>
<feature type="chain" id="PRO_5013266603" evidence="1">
    <location>
        <begin position="16"/>
        <end position="103"/>
    </location>
</feature>
<organism evidence="2 3">
    <name type="scientific">Glossina austeni</name>
    <name type="common">Savannah tsetse fly</name>
    <dbReference type="NCBI Taxonomy" id="7395"/>
    <lineage>
        <taxon>Eukaryota</taxon>
        <taxon>Metazoa</taxon>
        <taxon>Ecdysozoa</taxon>
        <taxon>Arthropoda</taxon>
        <taxon>Hexapoda</taxon>
        <taxon>Insecta</taxon>
        <taxon>Pterygota</taxon>
        <taxon>Neoptera</taxon>
        <taxon>Endopterygota</taxon>
        <taxon>Diptera</taxon>
        <taxon>Brachycera</taxon>
        <taxon>Muscomorpha</taxon>
        <taxon>Hippoboscoidea</taxon>
        <taxon>Glossinidae</taxon>
        <taxon>Glossina</taxon>
    </lineage>
</organism>